<evidence type="ECO:0000259" key="1">
    <source>
        <dbReference type="Pfam" id="PF03374"/>
    </source>
</evidence>
<proteinExistence type="predicted"/>
<dbReference type="eggNOG" id="COG3646">
    <property type="taxonomic scope" value="Bacteria"/>
</dbReference>
<protein>
    <submittedName>
        <fullName evidence="2">Phage regulatory protein, Rha family</fullName>
    </submittedName>
</protein>
<sequence length="249" mass="28845">MNDLVISEIANECVLDSRRVAEMIGKTHAHLCRDIDGYIAVMSQNPKLDSDKFFIKQTYTAGTGKQYKRYDITKMGCEMVANKLTGQKGIMFTAKYVEIFNKMAEQIIEERTDSYMITDPVKRAKKWIEEETERQKLRAENKEMLPKAQFYDTVANTESLFSMADVAKTLDMGIGRNKLFAFLRNKGILDKDNHPYQKYVDAGYLRLVEDHCKAGDNDVVYKCTYVKQKGIDYIRKILLKERELNEIVE</sequence>
<dbReference type="NCBIfam" id="TIGR02681">
    <property type="entry name" value="phage_pRha"/>
    <property type="match status" value="1"/>
</dbReference>
<evidence type="ECO:0000313" key="3">
    <source>
        <dbReference type="Proteomes" id="UP000003671"/>
    </source>
</evidence>
<feature type="domain" description="Antirepressor protein C-terminal" evidence="1">
    <location>
        <begin position="139"/>
        <end position="240"/>
    </location>
</feature>
<dbReference type="Pfam" id="PF09669">
    <property type="entry name" value="Phage_pRha"/>
    <property type="match status" value="1"/>
</dbReference>
<gene>
    <name evidence="2" type="ORF">MITSMUL_03086</name>
</gene>
<dbReference type="Proteomes" id="UP000003671">
    <property type="component" value="Unassembled WGS sequence"/>
</dbReference>
<dbReference type="GO" id="GO:0003677">
    <property type="term" value="F:DNA binding"/>
    <property type="evidence" value="ECO:0007669"/>
    <property type="project" value="InterPro"/>
</dbReference>
<dbReference type="Pfam" id="PF03374">
    <property type="entry name" value="ANT"/>
    <property type="match status" value="1"/>
</dbReference>
<dbReference type="InterPro" id="IPR005039">
    <property type="entry name" value="Ant_C"/>
</dbReference>
<dbReference type="HOGENOM" id="CLU_046670_7_4_9"/>
<accession>C9KJ89</accession>
<evidence type="ECO:0000313" key="2">
    <source>
        <dbReference type="EMBL" id="EEX69955.1"/>
    </source>
</evidence>
<name>C9KJ89_9FIRM</name>
<dbReference type="RefSeq" id="WP_005838930.1">
    <property type="nucleotide sequence ID" value="NZ_GG697141.2"/>
</dbReference>
<dbReference type="InterPro" id="IPR014054">
    <property type="entry name" value="Phage_regulatory_Rha"/>
</dbReference>
<dbReference type="eggNOG" id="COG3645">
    <property type="taxonomic scope" value="Bacteria"/>
</dbReference>
<reference evidence="2" key="1">
    <citation type="submission" date="2009-09" db="EMBL/GenBank/DDBJ databases">
        <authorList>
            <person name="Weinstock G."/>
            <person name="Sodergren E."/>
            <person name="Clifton S."/>
            <person name="Fulton L."/>
            <person name="Fulton B."/>
            <person name="Courtney L."/>
            <person name="Fronick C."/>
            <person name="Harrison M."/>
            <person name="Strong C."/>
            <person name="Farmer C."/>
            <person name="Delahaunty K."/>
            <person name="Markovic C."/>
            <person name="Hall O."/>
            <person name="Minx P."/>
            <person name="Tomlinson C."/>
            <person name="Mitreva M."/>
            <person name="Nelson J."/>
            <person name="Hou S."/>
            <person name="Wollam A."/>
            <person name="Pepin K.H."/>
            <person name="Johnson M."/>
            <person name="Bhonagiri V."/>
            <person name="Nash W.E."/>
            <person name="Warren W."/>
            <person name="Chinwalla A."/>
            <person name="Mardis E.R."/>
            <person name="Wilson R.K."/>
        </authorList>
    </citation>
    <scope>NUCLEOTIDE SEQUENCE [LARGE SCALE GENOMIC DNA]</scope>
    <source>
        <strain evidence="2">DSM 20544</strain>
    </source>
</reference>
<dbReference type="EMBL" id="ABWK02000001">
    <property type="protein sequence ID" value="EEX69955.1"/>
    <property type="molecule type" value="Genomic_DNA"/>
</dbReference>
<keyword evidence="3" id="KW-1185">Reference proteome</keyword>
<dbReference type="AlphaFoldDB" id="C9KJ89"/>
<dbReference type="PATRIC" id="fig|500635.8.peg.80"/>
<dbReference type="GeneID" id="93480320"/>
<organism evidence="2 3">
    <name type="scientific">Mitsuokella multacida DSM 20544</name>
    <dbReference type="NCBI Taxonomy" id="500635"/>
    <lineage>
        <taxon>Bacteria</taxon>
        <taxon>Bacillati</taxon>
        <taxon>Bacillota</taxon>
        <taxon>Negativicutes</taxon>
        <taxon>Selenomonadales</taxon>
        <taxon>Selenomonadaceae</taxon>
        <taxon>Mitsuokella</taxon>
    </lineage>
</organism>
<comment type="caution">
    <text evidence="2">The sequence shown here is derived from an EMBL/GenBank/DDBJ whole genome shotgun (WGS) entry which is preliminary data.</text>
</comment>
<dbReference type="STRING" id="500635.MITSMUL_03086"/>